<comment type="caution">
    <text evidence="8">The sequence shown here is derived from an EMBL/GenBank/DDBJ whole genome shotgun (WGS) entry which is preliminary data.</text>
</comment>
<feature type="region of interest" description="Disordered" evidence="5">
    <location>
        <begin position="250"/>
        <end position="302"/>
    </location>
</feature>
<dbReference type="EMBL" id="JBCLUF010000038">
    <property type="protein sequence ID" value="MEY8662994.1"/>
    <property type="molecule type" value="Genomic_DNA"/>
</dbReference>
<evidence type="ECO:0000256" key="1">
    <source>
        <dbReference type="ARBA" id="ARBA00022512"/>
    </source>
</evidence>
<dbReference type="Pfam" id="PF08428">
    <property type="entry name" value="Rib"/>
    <property type="match status" value="3"/>
</dbReference>
<evidence type="ECO:0000256" key="4">
    <source>
        <dbReference type="ARBA" id="ARBA00023088"/>
    </source>
</evidence>
<dbReference type="Pfam" id="PF00746">
    <property type="entry name" value="Gram_pos_anchor"/>
    <property type="match status" value="1"/>
</dbReference>
<feature type="compositionally biased region" description="Polar residues" evidence="5">
    <location>
        <begin position="253"/>
        <end position="272"/>
    </location>
</feature>
<dbReference type="RefSeq" id="WP_369942963.1">
    <property type="nucleotide sequence ID" value="NZ_JBCLUF010000038.1"/>
</dbReference>
<organism evidence="8 9">
    <name type="scientific">Ligilactobacillus faecis</name>
    <dbReference type="NCBI Taxonomy" id="762833"/>
    <lineage>
        <taxon>Bacteria</taxon>
        <taxon>Bacillati</taxon>
        <taxon>Bacillota</taxon>
        <taxon>Bacilli</taxon>
        <taxon>Lactobacillales</taxon>
        <taxon>Lactobacillaceae</taxon>
        <taxon>Ligilactobacillus</taxon>
    </lineage>
</organism>
<feature type="compositionally biased region" description="Basic and acidic residues" evidence="5">
    <location>
        <begin position="9"/>
        <end position="20"/>
    </location>
</feature>
<evidence type="ECO:0000256" key="5">
    <source>
        <dbReference type="SAM" id="MobiDB-lite"/>
    </source>
</evidence>
<evidence type="ECO:0000256" key="2">
    <source>
        <dbReference type="ARBA" id="ARBA00022525"/>
    </source>
</evidence>
<evidence type="ECO:0000313" key="9">
    <source>
        <dbReference type="Proteomes" id="UP001565236"/>
    </source>
</evidence>
<keyword evidence="3" id="KW-0732">Signal</keyword>
<evidence type="ECO:0000313" key="8">
    <source>
        <dbReference type="EMBL" id="MEY8662994.1"/>
    </source>
</evidence>
<keyword evidence="6" id="KW-0812">Transmembrane</keyword>
<gene>
    <name evidence="8" type="ORF">AALT52_08840</name>
</gene>
<dbReference type="NCBIfam" id="TIGR01167">
    <property type="entry name" value="LPXTG_anchor"/>
    <property type="match status" value="1"/>
</dbReference>
<name>A0ABV4DRA4_9LACO</name>
<evidence type="ECO:0000256" key="3">
    <source>
        <dbReference type="ARBA" id="ARBA00022729"/>
    </source>
</evidence>
<keyword evidence="9" id="KW-1185">Reference proteome</keyword>
<feature type="domain" description="Gram-positive cocci surface proteins LPxTG" evidence="7">
    <location>
        <begin position="296"/>
        <end position="334"/>
    </location>
</feature>
<dbReference type="PROSITE" id="PS50847">
    <property type="entry name" value="GRAM_POS_ANCHORING"/>
    <property type="match status" value="1"/>
</dbReference>
<dbReference type="InterPro" id="IPR012706">
    <property type="entry name" value="Rib_alpha_Esp_rpt"/>
</dbReference>
<accession>A0ABV4DRA4</accession>
<dbReference type="InterPro" id="IPR019931">
    <property type="entry name" value="LPXTG_anchor"/>
</dbReference>
<keyword evidence="1" id="KW-0134">Cell wall</keyword>
<feature type="transmembrane region" description="Helical" evidence="6">
    <location>
        <begin position="307"/>
        <end position="326"/>
    </location>
</feature>
<keyword evidence="6" id="KW-1133">Transmembrane helix</keyword>
<feature type="compositionally biased region" description="Basic and acidic residues" evidence="5">
    <location>
        <begin position="109"/>
        <end position="135"/>
    </location>
</feature>
<sequence length="334" mass="35688">DEVPVKVVVTDDRTDADKYEPQGQEVKTGLGEEPKAETGIANKDDLPEGTKYEWKTPIDTTTAGEKEGVIVVTYPDGSKDEVPVKVVVTDDRTDADKYEPQGQEVKTGLGEEPKAETGIANKDDLPEGTKYEWKTPIDTTTAGEKEGVIVVTYPDGSKDEITVKVVVTDDRTDADKYEPITKPVEVVENETPNAKDAIVNLDKLPAGTTVEWVETPDTSKPGTIKALIKVTYPDGSFDIVETEVVVKAKGVPTPTNTNNEGPKETPQPNVDSSPKVAPQEVNVTKPATNAPAKQELPQTGDADTQNASILGVALAALAGLLGLGAVSDKKKRQD</sequence>
<feature type="region of interest" description="Disordered" evidence="5">
    <location>
        <begin position="1"/>
        <end position="59"/>
    </location>
</feature>
<dbReference type="NCBIfam" id="TIGR02331">
    <property type="entry name" value="rib_alpha"/>
    <property type="match status" value="3"/>
</dbReference>
<reference evidence="8 9" key="1">
    <citation type="submission" date="2024-03" db="EMBL/GenBank/DDBJ databases">
        <title>Mouse gut bacterial collection (mGBC) of GemPharmatech.</title>
        <authorList>
            <person name="He Y."/>
            <person name="Dong L."/>
            <person name="Wu D."/>
            <person name="Gao X."/>
            <person name="Lin Z."/>
        </authorList>
    </citation>
    <scope>NUCLEOTIDE SEQUENCE [LARGE SCALE GENOMIC DNA]</scope>
    <source>
        <strain evidence="8 9">15-30</strain>
    </source>
</reference>
<feature type="compositionally biased region" description="Basic and acidic residues" evidence="5">
    <location>
        <begin position="30"/>
        <end position="56"/>
    </location>
</feature>
<dbReference type="Gene3D" id="3.10.20.890">
    <property type="match status" value="2"/>
</dbReference>
<keyword evidence="4" id="KW-0572">Peptidoglycan-anchor</keyword>
<keyword evidence="2" id="KW-0964">Secreted</keyword>
<proteinExistence type="predicted"/>
<evidence type="ECO:0000256" key="6">
    <source>
        <dbReference type="SAM" id="Phobius"/>
    </source>
</evidence>
<feature type="region of interest" description="Disordered" evidence="5">
    <location>
        <begin position="90"/>
        <end position="138"/>
    </location>
</feature>
<dbReference type="InterPro" id="IPR059115">
    <property type="entry name" value="Rib"/>
</dbReference>
<keyword evidence="6" id="KW-0472">Membrane</keyword>
<feature type="non-terminal residue" evidence="8">
    <location>
        <position position="1"/>
    </location>
</feature>
<dbReference type="Proteomes" id="UP001565236">
    <property type="component" value="Unassembled WGS sequence"/>
</dbReference>
<protein>
    <submittedName>
        <fullName evidence="8">Rib/alpha-like domain-containing protein</fullName>
    </submittedName>
</protein>
<feature type="compositionally biased region" description="Basic and acidic residues" evidence="5">
    <location>
        <begin position="90"/>
        <end position="99"/>
    </location>
</feature>
<evidence type="ECO:0000259" key="7">
    <source>
        <dbReference type="PROSITE" id="PS50847"/>
    </source>
</evidence>